<gene>
    <name evidence="1" type="ORF">TNCT_240621</name>
</gene>
<organism evidence="1 2">
    <name type="scientific">Trichonephila clavata</name>
    <name type="common">Joro spider</name>
    <name type="synonym">Nephila clavata</name>
    <dbReference type="NCBI Taxonomy" id="2740835"/>
    <lineage>
        <taxon>Eukaryota</taxon>
        <taxon>Metazoa</taxon>
        <taxon>Ecdysozoa</taxon>
        <taxon>Arthropoda</taxon>
        <taxon>Chelicerata</taxon>
        <taxon>Arachnida</taxon>
        <taxon>Araneae</taxon>
        <taxon>Araneomorphae</taxon>
        <taxon>Entelegynae</taxon>
        <taxon>Araneoidea</taxon>
        <taxon>Nephilidae</taxon>
        <taxon>Trichonephila</taxon>
    </lineage>
</organism>
<name>A0A8X6HTI0_TRICU</name>
<dbReference type="OrthoDB" id="6409943at2759"/>
<sequence>MKEGLIAPSAECSVCKKAMCLIKKDLSDGYIWQCQNKRRISALYKRSVRKNSWFVETFDITGKPSNDAEHPDYVPSIFAGVENKGCSSSMNRYNRHIKRRKVRNDPISSEIENQALISKLDTKDKSCQTDLTLLEISEMEQKLHALEMHLGEKFKSPQNEIFTNAKALDFYTKLRNFAFFTTFLNLVLCNWSLSQKHPSSTRNSCFWFL</sequence>
<accession>A0A8X6HTI0</accession>
<evidence type="ECO:0000313" key="1">
    <source>
        <dbReference type="EMBL" id="GFQ81002.1"/>
    </source>
</evidence>
<dbReference type="AlphaFoldDB" id="A0A8X6HTI0"/>
<dbReference type="Proteomes" id="UP000887116">
    <property type="component" value="Unassembled WGS sequence"/>
</dbReference>
<keyword evidence="2" id="KW-1185">Reference proteome</keyword>
<dbReference type="EMBL" id="BMAO01022301">
    <property type="protein sequence ID" value="GFQ81002.1"/>
    <property type="molecule type" value="Genomic_DNA"/>
</dbReference>
<proteinExistence type="predicted"/>
<evidence type="ECO:0000313" key="2">
    <source>
        <dbReference type="Proteomes" id="UP000887116"/>
    </source>
</evidence>
<reference evidence="1" key="1">
    <citation type="submission" date="2020-07" db="EMBL/GenBank/DDBJ databases">
        <title>Multicomponent nature underlies the extraordinary mechanical properties of spider dragline silk.</title>
        <authorList>
            <person name="Kono N."/>
            <person name="Nakamura H."/>
            <person name="Mori M."/>
            <person name="Yoshida Y."/>
            <person name="Ohtoshi R."/>
            <person name="Malay A.D."/>
            <person name="Moran D.A.P."/>
            <person name="Tomita M."/>
            <person name="Numata K."/>
            <person name="Arakawa K."/>
        </authorList>
    </citation>
    <scope>NUCLEOTIDE SEQUENCE</scope>
</reference>
<protein>
    <submittedName>
        <fullName evidence="1">Uncharacterized protein</fullName>
    </submittedName>
</protein>
<comment type="caution">
    <text evidence="1">The sequence shown here is derived from an EMBL/GenBank/DDBJ whole genome shotgun (WGS) entry which is preliminary data.</text>
</comment>